<keyword evidence="6 8" id="KW-1133">Transmembrane helix</keyword>
<dbReference type="RefSeq" id="WP_136947002.1">
    <property type="nucleotide sequence ID" value="NZ_SWFM01000002.1"/>
</dbReference>
<feature type="transmembrane region" description="Helical" evidence="8">
    <location>
        <begin position="6"/>
        <end position="24"/>
    </location>
</feature>
<evidence type="ECO:0000256" key="3">
    <source>
        <dbReference type="ARBA" id="ARBA00022448"/>
    </source>
</evidence>
<organism evidence="9 10">
    <name type="scientific">Guptibacillus hwajinpoensis</name>
    <dbReference type="NCBI Taxonomy" id="208199"/>
    <lineage>
        <taxon>Bacteria</taxon>
        <taxon>Bacillati</taxon>
        <taxon>Bacillota</taxon>
        <taxon>Bacilli</taxon>
        <taxon>Bacillales</taxon>
        <taxon>Guptibacillaceae</taxon>
        <taxon>Guptibacillus</taxon>
    </lineage>
</organism>
<dbReference type="InterPro" id="IPR004776">
    <property type="entry name" value="Mem_transp_PIN-like"/>
</dbReference>
<keyword evidence="5 8" id="KW-0812">Transmembrane</keyword>
<dbReference type="PANTHER" id="PTHR36838">
    <property type="entry name" value="AUXIN EFFLUX CARRIER FAMILY PROTEIN"/>
    <property type="match status" value="1"/>
</dbReference>
<comment type="similarity">
    <text evidence="2">Belongs to the auxin efflux carrier (TC 2.A.69) family.</text>
</comment>
<feature type="transmembrane region" description="Helical" evidence="8">
    <location>
        <begin position="279"/>
        <end position="299"/>
    </location>
</feature>
<name>A0A4V6WS05_9BACL</name>
<comment type="subcellular location">
    <subcellularLocation>
        <location evidence="1">Cell membrane</location>
        <topology evidence="1">Multi-pass membrane protein</topology>
    </subcellularLocation>
</comment>
<proteinExistence type="inferred from homology"/>
<evidence type="ECO:0000313" key="9">
    <source>
        <dbReference type="EMBL" id="TKD70928.1"/>
    </source>
</evidence>
<dbReference type="AlphaFoldDB" id="A0A4V6WS05"/>
<sequence length="302" mass="33049">MSIFTILLPIFFVFAVGYIAQRFLKLETRVLSNLALYVLVPILVFRTFYEQEIDSSYGYLSIYMLGLCFALIAIVSILSKFYRFTESERCGLVLSSAFMNNGNYGTPLVLFLFGAVGMETAIVLMVLQQLLMSTLGVYYAAKGSPEHDGVKAALRAVRRMPMVYGAIVGLAFQWLHIPLGTIGEGVDLIADAAIPVIMVTLGMQLANITIRAVDWRKLSTALSLKLMIAPLIAAGIVLLMPVDVMTKQIMIIMAATPTAANTTMYAIQFHTEPQNVSSATLVSTVSSLLTMPVVIYLATTFI</sequence>
<keyword evidence="4" id="KW-1003">Cell membrane</keyword>
<dbReference type="Pfam" id="PF03547">
    <property type="entry name" value="Mem_trans"/>
    <property type="match status" value="1"/>
</dbReference>
<evidence type="ECO:0000256" key="4">
    <source>
        <dbReference type="ARBA" id="ARBA00022475"/>
    </source>
</evidence>
<dbReference type="GO" id="GO:0055085">
    <property type="term" value="P:transmembrane transport"/>
    <property type="evidence" value="ECO:0007669"/>
    <property type="project" value="InterPro"/>
</dbReference>
<evidence type="ECO:0000256" key="7">
    <source>
        <dbReference type="ARBA" id="ARBA00023136"/>
    </source>
</evidence>
<feature type="transmembrane region" description="Helical" evidence="8">
    <location>
        <begin position="222"/>
        <end position="242"/>
    </location>
</feature>
<dbReference type="PANTHER" id="PTHR36838:SF1">
    <property type="entry name" value="SLR1864 PROTEIN"/>
    <property type="match status" value="1"/>
</dbReference>
<dbReference type="GO" id="GO:0005886">
    <property type="term" value="C:plasma membrane"/>
    <property type="evidence" value="ECO:0007669"/>
    <property type="project" value="UniProtKB-SubCell"/>
</dbReference>
<evidence type="ECO:0000256" key="8">
    <source>
        <dbReference type="SAM" id="Phobius"/>
    </source>
</evidence>
<protein>
    <submittedName>
        <fullName evidence="9">AEC family transporter</fullName>
    </submittedName>
</protein>
<dbReference type="EMBL" id="SWFM01000002">
    <property type="protein sequence ID" value="TKD70928.1"/>
    <property type="molecule type" value="Genomic_DNA"/>
</dbReference>
<feature type="transmembrane region" description="Helical" evidence="8">
    <location>
        <begin position="31"/>
        <end position="49"/>
    </location>
</feature>
<accession>A0A4V6WS05</accession>
<keyword evidence="7 8" id="KW-0472">Membrane</keyword>
<feature type="transmembrane region" description="Helical" evidence="8">
    <location>
        <begin position="188"/>
        <end position="210"/>
    </location>
</feature>
<reference evidence="9 10" key="1">
    <citation type="submission" date="2019-04" db="EMBL/GenBank/DDBJ databases">
        <title>Genome sequence of Bacillus hwajinpoensis strain Y2.</title>
        <authorList>
            <person name="Fair J.L."/>
            <person name="Maclea K.S."/>
        </authorList>
    </citation>
    <scope>NUCLEOTIDE SEQUENCE [LARGE SCALE GENOMIC DNA]</scope>
    <source>
        <strain evidence="9 10">Y2</strain>
    </source>
</reference>
<dbReference type="Proteomes" id="UP000310541">
    <property type="component" value="Unassembled WGS sequence"/>
</dbReference>
<dbReference type="Gene3D" id="1.20.1530.20">
    <property type="match status" value="2"/>
</dbReference>
<evidence type="ECO:0000256" key="5">
    <source>
        <dbReference type="ARBA" id="ARBA00022692"/>
    </source>
</evidence>
<dbReference type="InterPro" id="IPR038770">
    <property type="entry name" value="Na+/solute_symporter_sf"/>
</dbReference>
<gene>
    <name evidence="9" type="ORF">FBF83_09995</name>
</gene>
<evidence type="ECO:0000256" key="6">
    <source>
        <dbReference type="ARBA" id="ARBA00022989"/>
    </source>
</evidence>
<evidence type="ECO:0000313" key="10">
    <source>
        <dbReference type="Proteomes" id="UP000310541"/>
    </source>
</evidence>
<feature type="transmembrane region" description="Helical" evidence="8">
    <location>
        <begin position="162"/>
        <end position="182"/>
    </location>
</feature>
<comment type="caution">
    <text evidence="9">The sequence shown here is derived from an EMBL/GenBank/DDBJ whole genome shotgun (WGS) entry which is preliminary data.</text>
</comment>
<keyword evidence="3" id="KW-0813">Transport</keyword>
<evidence type="ECO:0000256" key="2">
    <source>
        <dbReference type="ARBA" id="ARBA00010145"/>
    </source>
</evidence>
<evidence type="ECO:0000256" key="1">
    <source>
        <dbReference type="ARBA" id="ARBA00004651"/>
    </source>
</evidence>
<dbReference type="OrthoDB" id="148377at2"/>
<feature type="transmembrane region" description="Helical" evidence="8">
    <location>
        <begin position="61"/>
        <end position="79"/>
    </location>
</feature>